<feature type="region of interest" description="Disordered" evidence="1">
    <location>
        <begin position="197"/>
        <end position="322"/>
    </location>
</feature>
<feature type="compositionally biased region" description="Basic and acidic residues" evidence="1">
    <location>
        <begin position="237"/>
        <end position="246"/>
    </location>
</feature>
<evidence type="ECO:0000313" key="4">
    <source>
        <dbReference type="Proteomes" id="UP000326852"/>
    </source>
</evidence>
<feature type="transmembrane region" description="Helical" evidence="2">
    <location>
        <begin position="127"/>
        <end position="149"/>
    </location>
</feature>
<accession>A0A5N6MSH2</accession>
<sequence>MNNPPVENEARSMAGSPETAGHPSVPETAAHPSAPDNGVQVSPAAGEQQTLVGPFGLRDTVVLGSVLVMLVGSILPFFTVTRLGFEENLNLWNAFPLFFVGIGILLPLLVAGLFAGRRLAPGMKPRVGSLSLDQFASVTAVLAVIFFFLQTVTNFSVGAMVALIGSLGLFVSTTLAPHLPFFAREFKNRPEAAAALTARDALPLRPRPSRPKPEPKPEAGNAAENAGGARRFTNPLRRGDEARTTVHEAPVQQGTEASAPGGTAVVGTPATDASASAPATSAPSTPAPATSVSAAVPAPQAASAQPAPAPAASVQPAAAPAVDGLQTEEPLAATTVNPVVRDADTRAVSVTGASEAESGTPITATRDETVVEAFWFAVGTPRQIFDERTGLPLFMFHPGDWELGLEDRGDEFLVQDKRTGRIGVLRDLSNIERVDADQ</sequence>
<organism evidence="3 4">
    <name type="scientific">Arthrobacter yangruifuii</name>
    <dbReference type="NCBI Taxonomy" id="2606616"/>
    <lineage>
        <taxon>Bacteria</taxon>
        <taxon>Bacillati</taxon>
        <taxon>Actinomycetota</taxon>
        <taxon>Actinomycetes</taxon>
        <taxon>Micrococcales</taxon>
        <taxon>Micrococcaceae</taxon>
        <taxon>Arthrobacter</taxon>
    </lineage>
</organism>
<comment type="caution">
    <text evidence="3">The sequence shown here is derived from an EMBL/GenBank/DDBJ whole genome shotgun (WGS) entry which is preliminary data.</text>
</comment>
<feature type="transmembrane region" description="Helical" evidence="2">
    <location>
        <begin position="91"/>
        <end position="115"/>
    </location>
</feature>
<protein>
    <submittedName>
        <fullName evidence="3">Uncharacterized protein</fullName>
    </submittedName>
</protein>
<keyword evidence="2" id="KW-1133">Transmembrane helix</keyword>
<dbReference type="RefSeq" id="WP_152271359.1">
    <property type="nucleotide sequence ID" value="NZ_VTFX01000001.1"/>
</dbReference>
<evidence type="ECO:0000256" key="1">
    <source>
        <dbReference type="SAM" id="MobiDB-lite"/>
    </source>
</evidence>
<keyword evidence="2" id="KW-0812">Transmembrane</keyword>
<feature type="compositionally biased region" description="Low complexity" evidence="1">
    <location>
        <begin position="268"/>
        <end position="321"/>
    </location>
</feature>
<dbReference type="AlphaFoldDB" id="A0A5N6MSH2"/>
<proteinExistence type="predicted"/>
<feature type="transmembrane region" description="Helical" evidence="2">
    <location>
        <begin position="155"/>
        <end position="179"/>
    </location>
</feature>
<dbReference type="EMBL" id="VTFX01000001">
    <property type="protein sequence ID" value="KAD4060139.1"/>
    <property type="molecule type" value="Genomic_DNA"/>
</dbReference>
<feature type="region of interest" description="Disordered" evidence="1">
    <location>
        <begin position="1"/>
        <end position="43"/>
    </location>
</feature>
<feature type="compositionally biased region" description="Low complexity" evidence="1">
    <location>
        <begin position="218"/>
        <end position="229"/>
    </location>
</feature>
<feature type="transmembrane region" description="Helical" evidence="2">
    <location>
        <begin position="61"/>
        <end position="85"/>
    </location>
</feature>
<evidence type="ECO:0000256" key="2">
    <source>
        <dbReference type="SAM" id="Phobius"/>
    </source>
</evidence>
<keyword evidence="2" id="KW-0472">Membrane</keyword>
<evidence type="ECO:0000313" key="3">
    <source>
        <dbReference type="EMBL" id="KAD4060139.1"/>
    </source>
</evidence>
<gene>
    <name evidence="3" type="ORF">GD627_03520</name>
</gene>
<keyword evidence="4" id="KW-1185">Reference proteome</keyword>
<reference evidence="3 4" key="1">
    <citation type="submission" date="2019-08" db="EMBL/GenBank/DDBJ databases">
        <title>Arthrobacter sp. nov., isolated from plateau pika and Tibetan wild ass.</title>
        <authorList>
            <person name="Ge Y."/>
        </authorList>
    </citation>
    <scope>NUCLEOTIDE SEQUENCE [LARGE SCALE GENOMIC DNA]</scope>
    <source>
        <strain evidence="3 4">785</strain>
    </source>
</reference>
<dbReference type="Proteomes" id="UP000326852">
    <property type="component" value="Unassembled WGS sequence"/>
</dbReference>
<name>A0A5N6MSH2_9MICC</name>